<dbReference type="KEGG" id="chya:V22_36340"/>
<evidence type="ECO:0000256" key="1">
    <source>
        <dbReference type="SAM" id="Coils"/>
    </source>
</evidence>
<reference evidence="2 3" key="1">
    <citation type="submission" date="2019-02" db="EMBL/GenBank/DDBJ databases">
        <title>Deep-cultivation of Planctomycetes and their phenomic and genomic characterization uncovers novel biology.</title>
        <authorList>
            <person name="Wiegand S."/>
            <person name="Jogler M."/>
            <person name="Boedeker C."/>
            <person name="Pinto D."/>
            <person name="Vollmers J."/>
            <person name="Rivas-Marin E."/>
            <person name="Kohn T."/>
            <person name="Peeters S.H."/>
            <person name="Heuer A."/>
            <person name="Rast P."/>
            <person name="Oberbeckmann S."/>
            <person name="Bunk B."/>
            <person name="Jeske O."/>
            <person name="Meyerdierks A."/>
            <person name="Storesund J.E."/>
            <person name="Kallscheuer N."/>
            <person name="Luecker S."/>
            <person name="Lage O.M."/>
            <person name="Pohl T."/>
            <person name="Merkel B.J."/>
            <person name="Hornburger P."/>
            <person name="Mueller R.-W."/>
            <person name="Bruemmer F."/>
            <person name="Labrenz M."/>
            <person name="Spormann A.M."/>
            <person name="Op den Camp H."/>
            <person name="Overmann J."/>
            <person name="Amann R."/>
            <person name="Jetten M.S.M."/>
            <person name="Mascher T."/>
            <person name="Medema M.H."/>
            <person name="Devos D.P."/>
            <person name="Kaster A.-K."/>
            <person name="Ovreas L."/>
            <person name="Rohde M."/>
            <person name="Galperin M.Y."/>
            <person name="Jogler C."/>
        </authorList>
    </citation>
    <scope>NUCLEOTIDE SEQUENCE [LARGE SCALE GENOMIC DNA]</scope>
    <source>
        <strain evidence="2 3">V22</strain>
    </source>
</reference>
<evidence type="ECO:0000313" key="3">
    <source>
        <dbReference type="Proteomes" id="UP000319976"/>
    </source>
</evidence>
<proteinExistence type="predicted"/>
<keyword evidence="3" id="KW-1185">Reference proteome</keyword>
<gene>
    <name evidence="2" type="ORF">V22_36340</name>
</gene>
<name>A0A517TDB5_9PLAN</name>
<dbReference type="EMBL" id="CP036316">
    <property type="protein sequence ID" value="QDT66368.1"/>
    <property type="molecule type" value="Genomic_DNA"/>
</dbReference>
<organism evidence="2 3">
    <name type="scientific">Calycomorphotria hydatis</name>
    <dbReference type="NCBI Taxonomy" id="2528027"/>
    <lineage>
        <taxon>Bacteria</taxon>
        <taxon>Pseudomonadati</taxon>
        <taxon>Planctomycetota</taxon>
        <taxon>Planctomycetia</taxon>
        <taxon>Planctomycetales</taxon>
        <taxon>Planctomycetaceae</taxon>
        <taxon>Calycomorphotria</taxon>
    </lineage>
</organism>
<dbReference type="RefSeq" id="WP_145265404.1">
    <property type="nucleotide sequence ID" value="NZ_CP036316.1"/>
</dbReference>
<evidence type="ECO:0000313" key="2">
    <source>
        <dbReference type="EMBL" id="QDT66368.1"/>
    </source>
</evidence>
<protein>
    <submittedName>
        <fullName evidence="2">Uncharacterized protein</fullName>
    </submittedName>
</protein>
<keyword evidence="1" id="KW-0175">Coiled coil</keyword>
<dbReference type="Proteomes" id="UP000319976">
    <property type="component" value="Chromosome"/>
</dbReference>
<dbReference type="AlphaFoldDB" id="A0A517TDB5"/>
<feature type="coiled-coil region" evidence="1">
    <location>
        <begin position="107"/>
        <end position="134"/>
    </location>
</feature>
<accession>A0A517TDB5</accession>
<sequence length="169" mass="19447">MDFSGVRDITSSMLPESQVLEYANNHGGMESIEVVGSNAIFPDGYHFVMVNGKVIGLFREGIGDDHEHKLLTYRKRYCEIRLERMVSEFRRIQTRSLNEMDAGYSPPDDVEENLTRLQEQATELREQIEEIELTLNPPPPPLDPKLAAMIEASEQRRRDQRDRISALEI</sequence>